<dbReference type="Proteomes" id="UP000033651">
    <property type="component" value="Unassembled WGS sequence"/>
</dbReference>
<feature type="chain" id="PRO_5002463638" description="DUF3617 family protein" evidence="1">
    <location>
        <begin position="31"/>
        <end position="148"/>
    </location>
</feature>
<dbReference type="AlphaFoldDB" id="A0A0F3KYS7"/>
<dbReference type="Pfam" id="PF12276">
    <property type="entry name" value="DUF3617"/>
    <property type="match status" value="1"/>
</dbReference>
<protein>
    <recommendedName>
        <fullName evidence="4">DUF3617 family protein</fullName>
    </recommendedName>
</protein>
<reference evidence="2 3" key="1">
    <citation type="submission" date="2015-03" db="EMBL/GenBank/DDBJ databases">
        <title>Draft genome sequence of Luteibacter yeojuensis strain SU11.</title>
        <authorList>
            <person name="Sulaiman J."/>
            <person name="Priya K."/>
            <person name="Chan K.-G."/>
        </authorList>
    </citation>
    <scope>NUCLEOTIDE SEQUENCE [LARGE SCALE GENOMIC DNA]</scope>
    <source>
        <strain evidence="2 3">SU11</strain>
    </source>
</reference>
<evidence type="ECO:0008006" key="4">
    <source>
        <dbReference type="Google" id="ProtNLM"/>
    </source>
</evidence>
<gene>
    <name evidence="2" type="ORF">VI08_08190</name>
</gene>
<sequence length="148" mass="15727">MMMKVSLLKTGIRVTAVCALALAAATPVQADPGDFGAMPGLWKILVRHVINGKAGKPEVHWHCVDEGADPWTTFAAWTPAEGECTATDQQRRSTSLAWKLTCKGASPASAHVDFDSAKHYTGSVTVEGRGEITQVEGARYAACTSPQD</sequence>
<dbReference type="PATRIC" id="fig|345309.4.peg.855"/>
<evidence type="ECO:0000313" key="3">
    <source>
        <dbReference type="Proteomes" id="UP000033651"/>
    </source>
</evidence>
<name>A0A0F3KYS7_9GAMM</name>
<dbReference type="RefSeq" id="WP_045829083.1">
    <property type="nucleotide sequence ID" value="NZ_JZRB01000016.1"/>
</dbReference>
<dbReference type="InterPro" id="IPR022061">
    <property type="entry name" value="DUF3617"/>
</dbReference>
<dbReference type="OrthoDB" id="5952025at2"/>
<organism evidence="2 3">
    <name type="scientific">Luteibacter yeojuensis</name>
    <dbReference type="NCBI Taxonomy" id="345309"/>
    <lineage>
        <taxon>Bacteria</taxon>
        <taxon>Pseudomonadati</taxon>
        <taxon>Pseudomonadota</taxon>
        <taxon>Gammaproteobacteria</taxon>
        <taxon>Lysobacterales</taxon>
        <taxon>Rhodanobacteraceae</taxon>
        <taxon>Luteibacter</taxon>
    </lineage>
</organism>
<proteinExistence type="predicted"/>
<evidence type="ECO:0000256" key="1">
    <source>
        <dbReference type="SAM" id="SignalP"/>
    </source>
</evidence>
<evidence type="ECO:0000313" key="2">
    <source>
        <dbReference type="EMBL" id="KJV35269.1"/>
    </source>
</evidence>
<feature type="signal peptide" evidence="1">
    <location>
        <begin position="1"/>
        <end position="30"/>
    </location>
</feature>
<accession>A0A0F3KYS7</accession>
<dbReference type="EMBL" id="JZRB01000016">
    <property type="protein sequence ID" value="KJV35269.1"/>
    <property type="molecule type" value="Genomic_DNA"/>
</dbReference>
<keyword evidence="3" id="KW-1185">Reference proteome</keyword>
<keyword evidence="1" id="KW-0732">Signal</keyword>
<comment type="caution">
    <text evidence="2">The sequence shown here is derived from an EMBL/GenBank/DDBJ whole genome shotgun (WGS) entry which is preliminary data.</text>
</comment>